<accession>A0A8W8M5Z2</accession>
<dbReference type="InterPro" id="IPR035914">
    <property type="entry name" value="Sperma_CUB_dom_sf"/>
</dbReference>
<dbReference type="EnsemblMetazoa" id="G31919.4">
    <property type="protein sequence ID" value="G31919.4:cds"/>
    <property type="gene ID" value="G31919"/>
</dbReference>
<dbReference type="InterPro" id="IPR003961">
    <property type="entry name" value="FN3_dom"/>
</dbReference>
<comment type="caution">
    <text evidence="3">Lacks conserved residue(s) required for the propagation of feature annotation.</text>
</comment>
<evidence type="ECO:0000256" key="1">
    <source>
        <dbReference type="ARBA" id="ARBA00022737"/>
    </source>
</evidence>
<keyword evidence="4" id="KW-0732">Signal</keyword>
<dbReference type="InterPro" id="IPR036116">
    <property type="entry name" value="FN3_sf"/>
</dbReference>
<dbReference type="OMA" id="SNVYCKW"/>
<sequence length="843" mass="95004">MQLFSVLLLIGSFSVLGGLLASQTDIHMLTRSHPGFIEVVLSPHQSVLTIESQIMGTGYRSAFDMDQNQTRLIIDTDEHPGFYIISLIKNGTILTTRYINAVCQKQTQLDLNQTYVIQSPEFPLSYHAGMRCSWNITKSTQNIWFKMSALELGNNCLTSFQMDFKDKLCSKTRENKSLIVTDDSVFLTFSSLRPGKPSSLLVEVVPEIPSPANLTAVSHGNSMTLTWDWSGPEYDDLLCVIEYVVYPSAVPSTMKRNCSDTPYTLDTSMHRGQLYQIRIFSETLFWESEKTDYVNLTSECHLEVFISRGNETNIFSDGYPNHLQPFSNCSWKINTDYESYLKVQIHDLNFCYNPIGCRSTCLHIDDKNICSRSPKKKEYLLQNNSTLITLNTTNEIGGRGFNLSIKAVDSPPPFGETFQLHSEQGFINVSWQPYSGSKRLLRYVITYRTVPEVAYHVKPIHVNTTHYVINTRSHLGQLFALRLSYLTEGGEGTPSGVKIIRAVCGYTTFLHHNQSLTFSSPEVSGNYLSNVYCKWTILNNQSLWYKINFIKMDVENSIMCQKDYVEFSANQKYCGNRTGSFVIRNSKAVIAFVTDDSNSGMGFSGTITALYPPSSKPTNPSISKTQYGLLVKWTEPLVNPGLVRGYRVRYKHADRPLVRVIIVSANENAAFINTRSYPGCLYEVWISAIGETEDSKETNHMYSYSECGSRLRVSNTTEYISTPFYPEFPEVTHLCSWIVSSDHDYTLTIKEVHKTNFSTNSRDQDYLMVNDIKYLISNVTRGMKLSFYGKNTLSILMRVGKTSVLTEIRPINGHLASTNAYPAGHVTTSLVASGTNPDAGAPS</sequence>
<feature type="chain" id="PRO_5036503671" description="Cubilin" evidence="4">
    <location>
        <begin position="22"/>
        <end position="843"/>
    </location>
</feature>
<feature type="signal peptide" evidence="4">
    <location>
        <begin position="1"/>
        <end position="21"/>
    </location>
</feature>
<reference evidence="7" key="1">
    <citation type="submission" date="2022-08" db="UniProtKB">
        <authorList>
            <consortium name="EnsemblMetazoa"/>
        </authorList>
    </citation>
    <scope>IDENTIFICATION</scope>
    <source>
        <strain evidence="7">05x7-T-G4-1.051#20</strain>
    </source>
</reference>
<dbReference type="Gene3D" id="2.60.120.290">
    <property type="entry name" value="Spermadhesin, CUB domain"/>
    <property type="match status" value="3"/>
</dbReference>
<evidence type="ECO:0000259" key="5">
    <source>
        <dbReference type="PROSITE" id="PS01180"/>
    </source>
</evidence>
<dbReference type="PROSITE" id="PS01180">
    <property type="entry name" value="CUB"/>
    <property type="match status" value="2"/>
</dbReference>
<evidence type="ECO:0000259" key="6">
    <source>
        <dbReference type="PROSITE" id="PS50853"/>
    </source>
</evidence>
<dbReference type="InterPro" id="IPR000859">
    <property type="entry name" value="CUB_dom"/>
</dbReference>
<keyword evidence="2" id="KW-1015">Disulfide bond</keyword>
<evidence type="ECO:0000313" key="7">
    <source>
        <dbReference type="EnsemblMetazoa" id="G31919.4:cds"/>
    </source>
</evidence>
<dbReference type="CDD" id="cd00041">
    <property type="entry name" value="CUB"/>
    <property type="match status" value="1"/>
</dbReference>
<dbReference type="Proteomes" id="UP000005408">
    <property type="component" value="Unassembled WGS sequence"/>
</dbReference>
<evidence type="ECO:0000256" key="2">
    <source>
        <dbReference type="ARBA" id="ARBA00023157"/>
    </source>
</evidence>
<keyword evidence="8" id="KW-1185">Reference proteome</keyword>
<dbReference type="SMART" id="SM00042">
    <property type="entry name" value="CUB"/>
    <property type="match status" value="2"/>
</dbReference>
<dbReference type="PANTHER" id="PTHR24251">
    <property type="entry name" value="OVOCHYMASE-RELATED"/>
    <property type="match status" value="1"/>
</dbReference>
<feature type="domain" description="CUB" evidence="5">
    <location>
        <begin position="504"/>
        <end position="610"/>
    </location>
</feature>
<proteinExistence type="predicted"/>
<protein>
    <recommendedName>
        <fullName evidence="9">Cubilin</fullName>
    </recommendedName>
</protein>
<evidence type="ECO:0008006" key="9">
    <source>
        <dbReference type="Google" id="ProtNLM"/>
    </source>
</evidence>
<dbReference type="Pfam" id="PF00041">
    <property type="entry name" value="fn3"/>
    <property type="match status" value="1"/>
</dbReference>
<dbReference type="CDD" id="cd00063">
    <property type="entry name" value="FN3"/>
    <property type="match status" value="1"/>
</dbReference>
<feature type="domain" description="CUB" evidence="5">
    <location>
        <begin position="707"/>
        <end position="771"/>
    </location>
</feature>
<keyword evidence="1" id="KW-0677">Repeat</keyword>
<dbReference type="PROSITE" id="PS50853">
    <property type="entry name" value="FN3"/>
    <property type="match status" value="1"/>
</dbReference>
<dbReference type="Gene3D" id="2.60.40.10">
    <property type="entry name" value="Immunoglobulins"/>
    <property type="match status" value="1"/>
</dbReference>
<dbReference type="OrthoDB" id="6130204at2759"/>
<name>A0A8W8M5Z2_MAGGI</name>
<organism evidence="7 8">
    <name type="scientific">Magallana gigas</name>
    <name type="common">Pacific oyster</name>
    <name type="synonym">Crassostrea gigas</name>
    <dbReference type="NCBI Taxonomy" id="29159"/>
    <lineage>
        <taxon>Eukaryota</taxon>
        <taxon>Metazoa</taxon>
        <taxon>Spiralia</taxon>
        <taxon>Lophotrochozoa</taxon>
        <taxon>Mollusca</taxon>
        <taxon>Bivalvia</taxon>
        <taxon>Autobranchia</taxon>
        <taxon>Pteriomorphia</taxon>
        <taxon>Ostreida</taxon>
        <taxon>Ostreoidea</taxon>
        <taxon>Ostreidae</taxon>
        <taxon>Magallana</taxon>
    </lineage>
</organism>
<evidence type="ECO:0000256" key="4">
    <source>
        <dbReference type="SAM" id="SignalP"/>
    </source>
</evidence>
<evidence type="ECO:0000313" key="8">
    <source>
        <dbReference type="Proteomes" id="UP000005408"/>
    </source>
</evidence>
<dbReference type="SMART" id="SM00060">
    <property type="entry name" value="FN3"/>
    <property type="match status" value="3"/>
</dbReference>
<dbReference type="SUPFAM" id="SSF49854">
    <property type="entry name" value="Spermadhesin, CUB domain"/>
    <property type="match status" value="4"/>
</dbReference>
<dbReference type="SUPFAM" id="SSF49265">
    <property type="entry name" value="Fibronectin type III"/>
    <property type="match status" value="2"/>
</dbReference>
<evidence type="ECO:0000256" key="3">
    <source>
        <dbReference type="PROSITE-ProRule" id="PRU00059"/>
    </source>
</evidence>
<dbReference type="InterPro" id="IPR013783">
    <property type="entry name" value="Ig-like_fold"/>
</dbReference>
<dbReference type="AlphaFoldDB" id="A0A8W8M5Z2"/>
<feature type="domain" description="Fibronectin type-III" evidence="6">
    <location>
        <begin position="616"/>
        <end position="708"/>
    </location>
</feature>
<dbReference type="Pfam" id="PF00431">
    <property type="entry name" value="CUB"/>
    <property type="match status" value="2"/>
</dbReference>